<evidence type="ECO:0000313" key="1">
    <source>
        <dbReference type="EMBL" id="TMP38905.1"/>
    </source>
</evidence>
<proteinExistence type="predicted"/>
<gene>
    <name evidence="1" type="ORF">CWB98_04265</name>
</gene>
<evidence type="ECO:0000313" key="2">
    <source>
        <dbReference type="Proteomes" id="UP000306719"/>
    </source>
</evidence>
<evidence type="ECO:0008006" key="3">
    <source>
        <dbReference type="Google" id="ProtNLM"/>
    </source>
</evidence>
<reference evidence="1 2" key="1">
    <citation type="submission" date="2018-01" db="EMBL/GenBank/DDBJ databases">
        <authorList>
            <person name="Paulsen S."/>
            <person name="Gram L.K."/>
        </authorList>
    </citation>
    <scope>NUCLEOTIDE SEQUENCE [LARGE SCALE GENOMIC DNA]</scope>
    <source>
        <strain evidence="1 2">S2599</strain>
    </source>
</reference>
<dbReference type="Proteomes" id="UP000306719">
    <property type="component" value="Unassembled WGS sequence"/>
</dbReference>
<name>A0A5S3X3M1_9GAMM</name>
<organism evidence="1 2">
    <name type="scientific">Pseudoalteromonas rubra</name>
    <dbReference type="NCBI Taxonomy" id="43658"/>
    <lineage>
        <taxon>Bacteria</taxon>
        <taxon>Pseudomonadati</taxon>
        <taxon>Pseudomonadota</taxon>
        <taxon>Gammaproteobacteria</taxon>
        <taxon>Alteromonadales</taxon>
        <taxon>Pseudoalteromonadaceae</taxon>
        <taxon>Pseudoalteromonas</taxon>
    </lineage>
</organism>
<comment type="caution">
    <text evidence="1">The sequence shown here is derived from an EMBL/GenBank/DDBJ whole genome shotgun (WGS) entry which is preliminary data.</text>
</comment>
<dbReference type="EMBL" id="PNCJ01000007">
    <property type="protein sequence ID" value="TMP38905.1"/>
    <property type="molecule type" value="Genomic_DNA"/>
</dbReference>
<accession>A0A5S3X3M1</accession>
<sequence length="152" mass="16622">MQKTCTLTGVFLVTFLTACSDPATIIHESSEKSESSQTSFNCIASAPCKSGGAALWSSAKKLHPETPFELSLALNSSDIEVQSAWLEGTQMYMGTIPVFFTQQQTGLWSAEVMVGACSEPVMEWRLTVKLADLTSEAEYVRNVTFSLYTTQE</sequence>
<dbReference type="PROSITE" id="PS51257">
    <property type="entry name" value="PROKAR_LIPOPROTEIN"/>
    <property type="match status" value="1"/>
</dbReference>
<dbReference type="AlphaFoldDB" id="A0A5S3X3M1"/>
<reference evidence="2" key="2">
    <citation type="submission" date="2019-06" db="EMBL/GenBank/DDBJ databases">
        <title>Co-occurence of chitin degradation, pigmentation and bioactivity in marine Pseudoalteromonas.</title>
        <authorList>
            <person name="Sonnenschein E.C."/>
            <person name="Bech P.K."/>
        </authorList>
    </citation>
    <scope>NUCLEOTIDE SEQUENCE [LARGE SCALE GENOMIC DNA]</scope>
    <source>
        <strain evidence="2">S2599</strain>
    </source>
</reference>
<protein>
    <recommendedName>
        <fullName evidence="3">Lipoprotein</fullName>
    </recommendedName>
</protein>